<accession>A0A1B8SL16</accession>
<comment type="caution">
    <text evidence="2">The sequence shown here is derived from an EMBL/GenBank/DDBJ whole genome shotgun (WGS) entry which is preliminary data.</text>
</comment>
<organism evidence="2 3">
    <name type="scientific">Mycolicibacter kumamotonensis</name>
    <dbReference type="NCBI Taxonomy" id="354243"/>
    <lineage>
        <taxon>Bacteria</taxon>
        <taxon>Bacillati</taxon>
        <taxon>Actinomycetota</taxon>
        <taxon>Actinomycetes</taxon>
        <taxon>Mycobacteriales</taxon>
        <taxon>Mycobacteriaceae</taxon>
        <taxon>Mycolicibacter</taxon>
    </lineage>
</organism>
<dbReference type="Proteomes" id="UP000092668">
    <property type="component" value="Unassembled WGS sequence"/>
</dbReference>
<reference evidence="2 3" key="1">
    <citation type="submission" date="2015-06" db="EMBL/GenBank/DDBJ databases">
        <title>Genome sequence of Mycobacterium kumamotonense strain Roo.</title>
        <authorList>
            <person name="Greninger A.L."/>
            <person name="Cunningham G."/>
            <person name="Miller S."/>
        </authorList>
    </citation>
    <scope>NUCLEOTIDE SEQUENCE [LARGE SCALE GENOMIC DNA]</scope>
    <source>
        <strain evidence="2 3">Roo</strain>
    </source>
</reference>
<feature type="region of interest" description="Disordered" evidence="1">
    <location>
        <begin position="91"/>
        <end position="110"/>
    </location>
</feature>
<name>A0A1B8SL16_9MYCO</name>
<dbReference type="AlphaFoldDB" id="A0A1B8SL16"/>
<sequence length="203" mass="22238">MFRSAAPGRERTANGFDEAMDEWRKTADNWFDGSIDSIDTRLRRCAKLTSTATAIVARSPLDSAQHYHAALEELSADRTVLSGLREDALTGGFGREAGVSPPGRTASKTVTPLSSTETRWIELESARFLHANRDVVHESEELSERARHHAMNHGPAQGFQRAKIVADAFTSKVAALGRATPRPRLAAVRPPRADFADSLLFVD</sequence>
<keyword evidence="3" id="KW-1185">Reference proteome</keyword>
<dbReference type="RefSeq" id="WP_065286674.1">
    <property type="nucleotide sequence ID" value="NZ_LFOE01000001.1"/>
</dbReference>
<protein>
    <submittedName>
        <fullName evidence="2">Uncharacterized protein</fullName>
    </submittedName>
</protein>
<proteinExistence type="predicted"/>
<evidence type="ECO:0000313" key="3">
    <source>
        <dbReference type="Proteomes" id="UP000092668"/>
    </source>
</evidence>
<dbReference type="EMBL" id="LFOE01000001">
    <property type="protein sequence ID" value="OBY33418.1"/>
    <property type="molecule type" value="Genomic_DNA"/>
</dbReference>
<gene>
    <name evidence="2" type="ORF">ACT18_00180</name>
</gene>
<evidence type="ECO:0000313" key="2">
    <source>
        <dbReference type="EMBL" id="OBY33418.1"/>
    </source>
</evidence>
<evidence type="ECO:0000256" key="1">
    <source>
        <dbReference type="SAM" id="MobiDB-lite"/>
    </source>
</evidence>